<organism evidence="2 3">
    <name type="scientific">Meloidogyne hapla</name>
    <name type="common">Root-knot nematode worm</name>
    <dbReference type="NCBI Taxonomy" id="6305"/>
    <lineage>
        <taxon>Eukaryota</taxon>
        <taxon>Metazoa</taxon>
        <taxon>Ecdysozoa</taxon>
        <taxon>Nematoda</taxon>
        <taxon>Chromadorea</taxon>
        <taxon>Rhabditida</taxon>
        <taxon>Tylenchina</taxon>
        <taxon>Tylenchomorpha</taxon>
        <taxon>Tylenchoidea</taxon>
        <taxon>Meloidogynidae</taxon>
        <taxon>Meloidogyninae</taxon>
        <taxon>Meloidogyne</taxon>
    </lineage>
</organism>
<evidence type="ECO:0000313" key="2">
    <source>
        <dbReference type="Proteomes" id="UP000095281"/>
    </source>
</evidence>
<evidence type="ECO:0000313" key="3">
    <source>
        <dbReference type="WBParaSite" id="MhA1_Contig168.frz3.gene37"/>
    </source>
</evidence>
<dbReference type="Proteomes" id="UP000095281">
    <property type="component" value="Unplaced"/>
</dbReference>
<proteinExistence type="predicted"/>
<evidence type="ECO:0000256" key="1">
    <source>
        <dbReference type="SAM" id="MobiDB-lite"/>
    </source>
</evidence>
<dbReference type="AlphaFoldDB" id="A0A1I8B988"/>
<feature type="compositionally biased region" description="Polar residues" evidence="1">
    <location>
        <begin position="9"/>
        <end position="27"/>
    </location>
</feature>
<feature type="compositionally biased region" description="Basic and acidic residues" evidence="1">
    <location>
        <begin position="85"/>
        <end position="110"/>
    </location>
</feature>
<accession>A0A1I8B988</accession>
<name>A0A1I8B988_MELHA</name>
<feature type="region of interest" description="Disordered" evidence="1">
    <location>
        <begin position="1"/>
        <end position="117"/>
    </location>
</feature>
<feature type="compositionally biased region" description="Polar residues" evidence="1">
    <location>
        <begin position="36"/>
        <end position="54"/>
    </location>
</feature>
<protein>
    <submittedName>
        <fullName evidence="3">Ovule protein</fullName>
    </submittedName>
</protein>
<keyword evidence="2" id="KW-1185">Reference proteome</keyword>
<reference evidence="3" key="1">
    <citation type="submission" date="2016-11" db="UniProtKB">
        <authorList>
            <consortium name="WormBaseParasite"/>
        </authorList>
    </citation>
    <scope>IDENTIFICATION</scope>
</reference>
<feature type="compositionally biased region" description="Polar residues" evidence="1">
    <location>
        <begin position="66"/>
        <end position="80"/>
    </location>
</feature>
<sequence>MSFDFESGFGNQPEQNFSKSMPSTSGETMKKFADKNSVQSQPQRDLTKPSTSGQVMEKCIEKNSVHSKPQQDFTKTSTSAEAMEDCVKKNSVESKSEGADRHVRYSKGAEEINLDSS</sequence>
<dbReference type="WBParaSite" id="MhA1_Contig168.frz3.gene37">
    <property type="protein sequence ID" value="MhA1_Contig168.frz3.gene37"/>
    <property type="gene ID" value="MhA1_Contig168.frz3.gene37"/>
</dbReference>